<evidence type="ECO:0000259" key="4">
    <source>
        <dbReference type="PROSITE" id="PS51077"/>
    </source>
</evidence>
<comment type="caution">
    <text evidence="6">The sequence shown here is derived from an EMBL/GenBank/DDBJ whole genome shotgun (WGS) entry which is preliminary data.</text>
</comment>
<dbReference type="InterPro" id="IPR036390">
    <property type="entry name" value="WH_DNA-bd_sf"/>
</dbReference>
<dbReference type="Gene3D" id="1.10.10.10">
    <property type="entry name" value="Winged helix-like DNA-binding domain superfamily/Winged helix DNA-binding domain"/>
    <property type="match status" value="1"/>
</dbReference>
<accession>A0ABT2KEC2</accession>
<evidence type="ECO:0000313" key="6">
    <source>
        <dbReference type="EMBL" id="MCT4334603.1"/>
    </source>
</evidence>
<dbReference type="Pfam" id="PF09339">
    <property type="entry name" value="HTH_IclR"/>
    <property type="match status" value="1"/>
</dbReference>
<dbReference type="PROSITE" id="PS51078">
    <property type="entry name" value="ICLR_ED"/>
    <property type="match status" value="1"/>
</dbReference>
<evidence type="ECO:0000256" key="3">
    <source>
        <dbReference type="ARBA" id="ARBA00023163"/>
    </source>
</evidence>
<gene>
    <name evidence="6" type="ORF">MU516_17265</name>
</gene>
<dbReference type="PROSITE" id="PS51077">
    <property type="entry name" value="HTH_ICLR"/>
    <property type="match status" value="1"/>
</dbReference>
<dbReference type="InterPro" id="IPR029016">
    <property type="entry name" value="GAF-like_dom_sf"/>
</dbReference>
<dbReference type="RefSeq" id="WP_260278507.1">
    <property type="nucleotide sequence ID" value="NZ_JANAVZ010000015.1"/>
</dbReference>
<organism evidence="6 7">
    <name type="scientific">Paracoccus maritimus</name>
    <dbReference type="NCBI Taxonomy" id="2933292"/>
    <lineage>
        <taxon>Bacteria</taxon>
        <taxon>Pseudomonadati</taxon>
        <taxon>Pseudomonadota</taxon>
        <taxon>Alphaproteobacteria</taxon>
        <taxon>Rhodobacterales</taxon>
        <taxon>Paracoccaceae</taxon>
        <taxon>Paracoccus</taxon>
    </lineage>
</organism>
<dbReference type="Proteomes" id="UP001320702">
    <property type="component" value="Unassembled WGS sequence"/>
</dbReference>
<protein>
    <submittedName>
        <fullName evidence="6">IclR family transcriptional regulator</fullName>
    </submittedName>
</protein>
<reference evidence="6 7" key="1">
    <citation type="submission" date="2022-04" db="EMBL/GenBank/DDBJ databases">
        <title>Paracoccus sp. YLB-12 draft genome sequence.</title>
        <authorList>
            <person name="Yu L."/>
        </authorList>
    </citation>
    <scope>NUCLEOTIDE SEQUENCE [LARGE SCALE GENOMIC DNA]</scope>
    <source>
        <strain evidence="6 7">YLB-12</strain>
    </source>
</reference>
<dbReference type="SUPFAM" id="SSF55781">
    <property type="entry name" value="GAF domain-like"/>
    <property type="match status" value="1"/>
</dbReference>
<keyword evidence="7" id="KW-1185">Reference proteome</keyword>
<dbReference type="PANTHER" id="PTHR30136:SF24">
    <property type="entry name" value="HTH-TYPE TRANSCRIPTIONAL REPRESSOR ALLR"/>
    <property type="match status" value="1"/>
</dbReference>
<dbReference type="SUPFAM" id="SSF46785">
    <property type="entry name" value="Winged helix' DNA-binding domain"/>
    <property type="match status" value="1"/>
</dbReference>
<evidence type="ECO:0000256" key="2">
    <source>
        <dbReference type="ARBA" id="ARBA00023125"/>
    </source>
</evidence>
<dbReference type="InterPro" id="IPR050707">
    <property type="entry name" value="HTH_MetabolicPath_Reg"/>
</dbReference>
<dbReference type="InterPro" id="IPR014757">
    <property type="entry name" value="Tscrpt_reg_IclR_C"/>
</dbReference>
<dbReference type="PANTHER" id="PTHR30136">
    <property type="entry name" value="HELIX-TURN-HELIX TRANSCRIPTIONAL REGULATOR, ICLR FAMILY"/>
    <property type="match status" value="1"/>
</dbReference>
<keyword evidence="3" id="KW-0804">Transcription</keyword>
<feature type="domain" description="IclR-ED" evidence="5">
    <location>
        <begin position="79"/>
        <end position="260"/>
    </location>
</feature>
<proteinExistence type="predicted"/>
<dbReference type="InterPro" id="IPR005471">
    <property type="entry name" value="Tscrpt_reg_IclR_N"/>
</dbReference>
<sequence>MDSIGREDDASTDKAPQNNLRPLYILKTVAEAAAPLSALEIGQALDLPKPTIHRLLQTLEDDGWLMRDLGGRGFVAGHLLRRLAANTFSGPGLRRERMAILQRLASEVGETCNISMPEGDAMVYVDRVETHWPLRIRLPIGSRVPLHCTASGKTYMATLPQSQLSRLLRRVTLTAQTPHTITERDALVAELKTTRERGHAEDAQEMIEGMIALAVPISDNLGRVFGTLSFHAPVQRLTLDDARLHLPLLTRTAAELAETV</sequence>
<keyword evidence="1" id="KW-0805">Transcription regulation</keyword>
<evidence type="ECO:0000259" key="5">
    <source>
        <dbReference type="PROSITE" id="PS51078"/>
    </source>
</evidence>
<dbReference type="Gene3D" id="3.30.450.40">
    <property type="match status" value="1"/>
</dbReference>
<evidence type="ECO:0000256" key="1">
    <source>
        <dbReference type="ARBA" id="ARBA00023015"/>
    </source>
</evidence>
<dbReference type="SMART" id="SM00346">
    <property type="entry name" value="HTH_ICLR"/>
    <property type="match status" value="1"/>
</dbReference>
<dbReference type="InterPro" id="IPR036388">
    <property type="entry name" value="WH-like_DNA-bd_sf"/>
</dbReference>
<keyword evidence="2" id="KW-0238">DNA-binding</keyword>
<name>A0ABT2KEC2_9RHOB</name>
<dbReference type="EMBL" id="JANAVZ010000015">
    <property type="protein sequence ID" value="MCT4334603.1"/>
    <property type="molecule type" value="Genomic_DNA"/>
</dbReference>
<dbReference type="Pfam" id="PF01614">
    <property type="entry name" value="IclR_C"/>
    <property type="match status" value="1"/>
</dbReference>
<evidence type="ECO:0000313" key="7">
    <source>
        <dbReference type="Proteomes" id="UP001320702"/>
    </source>
</evidence>
<feature type="domain" description="HTH iclR-type" evidence="4">
    <location>
        <begin position="16"/>
        <end position="78"/>
    </location>
</feature>